<dbReference type="GO" id="GO:0016491">
    <property type="term" value="F:oxidoreductase activity"/>
    <property type="evidence" value="ECO:0007669"/>
    <property type="project" value="UniProtKB-KW"/>
</dbReference>
<evidence type="ECO:0000313" key="4">
    <source>
        <dbReference type="EMBL" id="KAJ6026557.1"/>
    </source>
</evidence>
<dbReference type="AlphaFoldDB" id="A0AAD6I149"/>
<dbReference type="InterPro" id="IPR052178">
    <property type="entry name" value="Sec_Metab_Biosynth_SDR"/>
</dbReference>
<sequence length="315" mass="34696">MSSSVTLPPGFAFTQKVHNAPYPSISPFRPELSQAGKTVLITGGHTGIGYAIARAFAQASAKAVIIIGRRDNLVASAASCLSSEFPSTQTLGRCCDVVDLVSVDRLWKDLANESIFIDIVVLNAAKLSARPILDLGRDTVWEEYIINVRTHLDFIERLYKQPGAEGRQKALINLASVAIHESKLTGEYPSYGATKSAGTMLVQQIAKDVPPEELQMVSYHPGGIFTELAEHAGFEKDDPRWDDGTNFNAENLPGQFAVWAASPEARFLHGRFVWAKWDVTELLEGPLRKRINEDHSFLKVGVVGIQEWEATQRHL</sequence>
<dbReference type="InterPro" id="IPR020904">
    <property type="entry name" value="Sc_DH/Rdtase_CS"/>
</dbReference>
<evidence type="ECO:0000256" key="1">
    <source>
        <dbReference type="ARBA" id="ARBA00006484"/>
    </source>
</evidence>
<dbReference type="PROSITE" id="PS00061">
    <property type="entry name" value="ADH_SHORT"/>
    <property type="match status" value="1"/>
</dbReference>
<dbReference type="EMBL" id="JAQJZL010000015">
    <property type="protein sequence ID" value="KAJ6026557.1"/>
    <property type="molecule type" value="Genomic_DNA"/>
</dbReference>
<reference evidence="4" key="1">
    <citation type="journal article" date="2023" name="IMA Fungus">
        <title>Comparative genomic study of the Penicillium genus elucidates a diverse pangenome and 15 lateral gene transfer events.</title>
        <authorList>
            <person name="Petersen C."/>
            <person name="Sorensen T."/>
            <person name="Nielsen M.R."/>
            <person name="Sondergaard T.E."/>
            <person name="Sorensen J.L."/>
            <person name="Fitzpatrick D.A."/>
            <person name="Frisvad J.C."/>
            <person name="Nielsen K.L."/>
        </authorList>
    </citation>
    <scope>NUCLEOTIDE SEQUENCE</scope>
    <source>
        <strain evidence="4">IBT 15450</strain>
    </source>
</reference>
<dbReference type="InterPro" id="IPR002347">
    <property type="entry name" value="SDR_fam"/>
</dbReference>
<dbReference type="CDD" id="cd05233">
    <property type="entry name" value="SDR_c"/>
    <property type="match status" value="1"/>
</dbReference>
<name>A0AAD6I149_PENCN</name>
<protein>
    <submittedName>
        <fullName evidence="4">Uncharacterized protein</fullName>
    </submittedName>
</protein>
<evidence type="ECO:0000313" key="5">
    <source>
        <dbReference type="Proteomes" id="UP001219568"/>
    </source>
</evidence>
<dbReference type="InterPro" id="IPR036291">
    <property type="entry name" value="NAD(P)-bd_dom_sf"/>
</dbReference>
<evidence type="ECO:0000256" key="3">
    <source>
        <dbReference type="ARBA" id="ARBA00023002"/>
    </source>
</evidence>
<organism evidence="4 5">
    <name type="scientific">Penicillium canescens</name>
    <dbReference type="NCBI Taxonomy" id="5083"/>
    <lineage>
        <taxon>Eukaryota</taxon>
        <taxon>Fungi</taxon>
        <taxon>Dikarya</taxon>
        <taxon>Ascomycota</taxon>
        <taxon>Pezizomycotina</taxon>
        <taxon>Eurotiomycetes</taxon>
        <taxon>Eurotiomycetidae</taxon>
        <taxon>Eurotiales</taxon>
        <taxon>Aspergillaceae</taxon>
        <taxon>Penicillium</taxon>
    </lineage>
</organism>
<gene>
    <name evidence="4" type="ORF">N7460_011374</name>
</gene>
<dbReference type="SUPFAM" id="SSF51735">
    <property type="entry name" value="NAD(P)-binding Rossmann-fold domains"/>
    <property type="match status" value="1"/>
</dbReference>
<dbReference type="Proteomes" id="UP001219568">
    <property type="component" value="Unassembled WGS sequence"/>
</dbReference>
<dbReference type="PANTHER" id="PTHR43618:SF8">
    <property type="entry name" value="7ALPHA-HYDROXYSTEROID DEHYDROGENASE"/>
    <property type="match status" value="1"/>
</dbReference>
<keyword evidence="2" id="KW-0521">NADP</keyword>
<dbReference type="Pfam" id="PF00106">
    <property type="entry name" value="adh_short"/>
    <property type="match status" value="1"/>
</dbReference>
<comment type="similarity">
    <text evidence="1">Belongs to the short-chain dehydrogenases/reductases (SDR) family.</text>
</comment>
<dbReference type="PRINTS" id="PR00081">
    <property type="entry name" value="GDHRDH"/>
</dbReference>
<keyword evidence="5" id="KW-1185">Reference proteome</keyword>
<reference evidence="4" key="2">
    <citation type="submission" date="2023-01" db="EMBL/GenBank/DDBJ databases">
        <authorList>
            <person name="Petersen C."/>
        </authorList>
    </citation>
    <scope>NUCLEOTIDE SEQUENCE</scope>
    <source>
        <strain evidence="4">IBT 15450</strain>
    </source>
</reference>
<dbReference type="Gene3D" id="3.40.50.720">
    <property type="entry name" value="NAD(P)-binding Rossmann-like Domain"/>
    <property type="match status" value="1"/>
</dbReference>
<evidence type="ECO:0000256" key="2">
    <source>
        <dbReference type="ARBA" id="ARBA00022857"/>
    </source>
</evidence>
<comment type="caution">
    <text evidence="4">The sequence shown here is derived from an EMBL/GenBank/DDBJ whole genome shotgun (WGS) entry which is preliminary data.</text>
</comment>
<proteinExistence type="inferred from homology"/>
<dbReference type="PANTHER" id="PTHR43618">
    <property type="entry name" value="7-ALPHA-HYDROXYSTEROID DEHYDROGENASE"/>
    <property type="match status" value="1"/>
</dbReference>
<keyword evidence="3" id="KW-0560">Oxidoreductase</keyword>
<accession>A0AAD6I149</accession>